<evidence type="ECO:0000256" key="2">
    <source>
        <dbReference type="ARBA" id="ARBA00023315"/>
    </source>
</evidence>
<name>A0ABN1ZN38_9ACTN</name>
<keyword evidence="1" id="KW-0808">Transferase</keyword>
<proteinExistence type="predicted"/>
<keyword evidence="5" id="KW-1185">Reference proteome</keyword>
<dbReference type="InterPro" id="IPR016181">
    <property type="entry name" value="Acyl_CoA_acyltransferase"/>
</dbReference>
<comment type="caution">
    <text evidence="4">The sequence shown here is derived from an EMBL/GenBank/DDBJ whole genome shotgun (WGS) entry which is preliminary data.</text>
</comment>
<evidence type="ECO:0000313" key="5">
    <source>
        <dbReference type="Proteomes" id="UP001500443"/>
    </source>
</evidence>
<evidence type="ECO:0000313" key="4">
    <source>
        <dbReference type="EMBL" id="GAA1501366.1"/>
    </source>
</evidence>
<evidence type="ECO:0000259" key="3">
    <source>
        <dbReference type="PROSITE" id="PS51186"/>
    </source>
</evidence>
<dbReference type="Proteomes" id="UP001500443">
    <property type="component" value="Unassembled WGS sequence"/>
</dbReference>
<feature type="domain" description="N-acetyltransferase" evidence="3">
    <location>
        <begin position="1"/>
        <end position="133"/>
    </location>
</feature>
<gene>
    <name evidence="4" type="ORF">GCM10009802_57780</name>
</gene>
<keyword evidence="2" id="KW-0012">Acyltransferase</keyword>
<dbReference type="InterPro" id="IPR000182">
    <property type="entry name" value="GNAT_dom"/>
</dbReference>
<dbReference type="PANTHER" id="PTHR43877:SF2">
    <property type="entry name" value="AMINOALKYLPHOSPHONATE N-ACETYLTRANSFERASE-RELATED"/>
    <property type="match status" value="1"/>
</dbReference>
<reference evidence="4 5" key="1">
    <citation type="journal article" date="2019" name="Int. J. Syst. Evol. Microbiol.">
        <title>The Global Catalogue of Microorganisms (GCM) 10K type strain sequencing project: providing services to taxonomists for standard genome sequencing and annotation.</title>
        <authorList>
            <consortium name="The Broad Institute Genomics Platform"/>
            <consortium name="The Broad Institute Genome Sequencing Center for Infectious Disease"/>
            <person name="Wu L."/>
            <person name="Ma J."/>
        </authorList>
    </citation>
    <scope>NUCLEOTIDE SEQUENCE [LARGE SCALE GENOMIC DNA]</scope>
    <source>
        <strain evidence="4 5">JCM 15481</strain>
    </source>
</reference>
<dbReference type="EMBL" id="BAAAPF010000304">
    <property type="protein sequence ID" value="GAA1501366.1"/>
    <property type="molecule type" value="Genomic_DNA"/>
</dbReference>
<dbReference type="SUPFAM" id="SSF55729">
    <property type="entry name" value="Acyl-CoA N-acyltransferases (Nat)"/>
    <property type="match status" value="2"/>
</dbReference>
<protein>
    <submittedName>
        <fullName evidence="4">GNAT family N-acetyltransferase</fullName>
    </submittedName>
</protein>
<dbReference type="Gene3D" id="3.40.630.30">
    <property type="match status" value="2"/>
</dbReference>
<dbReference type="PANTHER" id="PTHR43877">
    <property type="entry name" value="AMINOALKYLPHOSPHONATE N-ACETYLTRANSFERASE-RELATED-RELATED"/>
    <property type="match status" value="1"/>
</dbReference>
<dbReference type="RefSeq" id="WP_344293840.1">
    <property type="nucleotide sequence ID" value="NZ_BAAAPF010000304.1"/>
</dbReference>
<evidence type="ECO:0000256" key="1">
    <source>
        <dbReference type="ARBA" id="ARBA00022679"/>
    </source>
</evidence>
<dbReference type="CDD" id="cd04301">
    <property type="entry name" value="NAT_SF"/>
    <property type="match status" value="1"/>
</dbReference>
<dbReference type="InterPro" id="IPR050832">
    <property type="entry name" value="Bact_Acetyltransf"/>
</dbReference>
<feature type="domain" description="N-acetyltransferase" evidence="3">
    <location>
        <begin position="125"/>
        <end position="276"/>
    </location>
</feature>
<dbReference type="Pfam" id="PF00583">
    <property type="entry name" value="Acetyltransf_1"/>
    <property type="match status" value="2"/>
</dbReference>
<organism evidence="4 5">
    <name type="scientific">Streptomyces synnematoformans</name>
    <dbReference type="NCBI Taxonomy" id="415721"/>
    <lineage>
        <taxon>Bacteria</taxon>
        <taxon>Bacillati</taxon>
        <taxon>Actinomycetota</taxon>
        <taxon>Actinomycetes</taxon>
        <taxon>Kitasatosporales</taxon>
        <taxon>Streptomycetaceae</taxon>
        <taxon>Streptomyces</taxon>
    </lineage>
</organism>
<accession>A0ABN1ZN38</accession>
<dbReference type="PROSITE" id="PS51186">
    <property type="entry name" value="GNAT"/>
    <property type="match status" value="2"/>
</dbReference>
<sequence>MTTHLRPTGAERREADGGRTRAFAVCVNGRPVGDVELATDARLGPATGRVRTLRIHRPERHRGRGTVAALAAEEVLRGWGCREIVLSLDARAAVGLRLATALGYTETGRTMDKEPGEAPEPPPAAVVRPLTAAEYPEWRTAEADTYARRWLDRGMAPDEARSRARADHDELLPEGAATPDVALRVLEHGGVAVGTIWIALRPLIATGAYVYSLVVVPEHRGRGHGRTLMLVAERECRAAGLRTLGLHVFAGNEVALRLYESLGYRPTAYHLRKPLH</sequence>